<dbReference type="Proteomes" id="UP001564626">
    <property type="component" value="Unassembled WGS sequence"/>
</dbReference>
<organism evidence="1 2">
    <name type="scientific">Saccharopolyspora cebuensis</name>
    <dbReference type="NCBI Taxonomy" id="418759"/>
    <lineage>
        <taxon>Bacteria</taxon>
        <taxon>Bacillati</taxon>
        <taxon>Actinomycetota</taxon>
        <taxon>Actinomycetes</taxon>
        <taxon>Pseudonocardiales</taxon>
        <taxon>Pseudonocardiaceae</taxon>
        <taxon>Saccharopolyspora</taxon>
    </lineage>
</organism>
<gene>
    <name evidence="1" type="ORF">AB8O55_11305</name>
</gene>
<sequence length="58" mass="6421">MSVPALSVLSLALKLRFLRHVYDKGGSKDLKVAAEALARAHRSPVPTRSVNPRRIDVR</sequence>
<keyword evidence="2" id="KW-1185">Reference proteome</keyword>
<dbReference type="EMBL" id="JBGEHV010000016">
    <property type="protein sequence ID" value="MEY8039984.1"/>
    <property type="molecule type" value="Genomic_DNA"/>
</dbReference>
<proteinExistence type="predicted"/>
<protein>
    <recommendedName>
        <fullName evidence="3">Transposase</fullName>
    </recommendedName>
</protein>
<comment type="caution">
    <text evidence="1">The sequence shown here is derived from an EMBL/GenBank/DDBJ whole genome shotgun (WGS) entry which is preliminary data.</text>
</comment>
<name>A0ABV4CKN3_9PSEU</name>
<reference evidence="1 2" key="1">
    <citation type="submission" date="2024-08" db="EMBL/GenBank/DDBJ databases">
        <title>Genome mining of Saccharopolyspora cebuensis PGLac3 from Nigerian medicinal plant.</title>
        <authorList>
            <person name="Ezeobiora C.E."/>
            <person name="Igbokwe N.H."/>
            <person name="Amin D.H."/>
            <person name="Mendie U.E."/>
        </authorList>
    </citation>
    <scope>NUCLEOTIDE SEQUENCE [LARGE SCALE GENOMIC DNA]</scope>
    <source>
        <strain evidence="1 2">PGLac3</strain>
    </source>
</reference>
<evidence type="ECO:0000313" key="1">
    <source>
        <dbReference type="EMBL" id="MEY8039984.1"/>
    </source>
</evidence>
<dbReference type="RefSeq" id="WP_345363183.1">
    <property type="nucleotide sequence ID" value="NZ_BAABII010000009.1"/>
</dbReference>
<evidence type="ECO:0008006" key="3">
    <source>
        <dbReference type="Google" id="ProtNLM"/>
    </source>
</evidence>
<evidence type="ECO:0000313" key="2">
    <source>
        <dbReference type="Proteomes" id="UP001564626"/>
    </source>
</evidence>
<accession>A0ABV4CKN3</accession>